<proteinExistence type="predicted"/>
<dbReference type="RefSeq" id="WP_130049348.1">
    <property type="nucleotide sequence ID" value="NZ_SEZK01000056.1"/>
</dbReference>
<dbReference type="Proteomes" id="UP000294166">
    <property type="component" value="Unassembled WGS sequence"/>
</dbReference>
<keyword evidence="1" id="KW-0472">Membrane</keyword>
<evidence type="ECO:0000313" key="3">
    <source>
        <dbReference type="EMBL" id="RYU62763.1"/>
    </source>
</evidence>
<keyword evidence="1" id="KW-0812">Transmembrane</keyword>
<evidence type="ECO:0000313" key="2">
    <source>
        <dbReference type="EMBL" id="RYU47792.1"/>
    </source>
</evidence>
<accession>A0A4Q5KMW0</accession>
<comment type="caution">
    <text evidence="2">The sequence shown here is derived from an EMBL/GenBank/DDBJ whole genome shotgun (WGS) entry which is preliminary data.</text>
</comment>
<dbReference type="EMBL" id="SEZN01000030">
    <property type="protein sequence ID" value="RYU62763.1"/>
    <property type="molecule type" value="Genomic_DNA"/>
</dbReference>
<feature type="transmembrane region" description="Helical" evidence="1">
    <location>
        <begin position="36"/>
        <end position="54"/>
    </location>
</feature>
<evidence type="ECO:0000313" key="5">
    <source>
        <dbReference type="Proteomes" id="UP000294166"/>
    </source>
</evidence>
<feature type="transmembrane region" description="Helical" evidence="1">
    <location>
        <begin position="66"/>
        <end position="85"/>
    </location>
</feature>
<keyword evidence="1" id="KW-1133">Transmembrane helix</keyword>
<gene>
    <name evidence="3" type="ORF">ERW53_15275</name>
    <name evidence="2" type="ORF">ERW57_18175</name>
</gene>
<keyword evidence="5" id="KW-1185">Reference proteome</keyword>
<dbReference type="AlphaFoldDB" id="A0A4Q5KMW0"/>
<protein>
    <submittedName>
        <fullName evidence="2">Uncharacterized protein</fullName>
    </submittedName>
</protein>
<name>A0A4Q5KMW0_9GAMM</name>
<evidence type="ECO:0000313" key="4">
    <source>
        <dbReference type="Proteomes" id="UP000294063"/>
    </source>
</evidence>
<sequence>MMSSKDQIIKLKEELYSAEIIYAWDYEGAGLKYNNLFNWGYSVFIGLLILLFLWSVSEDITLNSYSFWAIFTFLTMMVLISRYLFTPDKHRCYHLTSMGIHYTEQDMIPEMAYKIARGFAWIGIVVCIIIAFIFGPLAFVGAGAFALISFGMTNFQPTVDKSHIFIDERSVVFHIINDGVVSLAIPEKGAYGYIGDIYTQTLEQKAELLSHLKLLFPEMEIVKIKRLNDQYKHPVYQQDEIAE</sequence>
<dbReference type="Proteomes" id="UP000294063">
    <property type="component" value="Unassembled WGS sequence"/>
</dbReference>
<reference evidence="4 5" key="1">
    <citation type="submission" date="2019-02" db="EMBL/GenBank/DDBJ databases">
        <title>Genome sequences of Aliivibrio finisterrensis strains from farmed Atlantic salmon.</title>
        <authorList>
            <person name="Bowman J.P."/>
        </authorList>
    </citation>
    <scope>NUCLEOTIDE SEQUENCE [LARGE SCALE GENOMIC DNA]</scope>
    <source>
        <strain evidence="3 5">A21</strain>
        <strain evidence="2 4">A46</strain>
    </source>
</reference>
<evidence type="ECO:0000256" key="1">
    <source>
        <dbReference type="SAM" id="Phobius"/>
    </source>
</evidence>
<dbReference type="EMBL" id="SEZK01000056">
    <property type="protein sequence ID" value="RYU47792.1"/>
    <property type="molecule type" value="Genomic_DNA"/>
</dbReference>
<feature type="transmembrane region" description="Helical" evidence="1">
    <location>
        <begin position="119"/>
        <end position="152"/>
    </location>
</feature>
<organism evidence="2 4">
    <name type="scientific">Aliivibrio finisterrensis</name>
    <dbReference type="NCBI Taxonomy" id="511998"/>
    <lineage>
        <taxon>Bacteria</taxon>
        <taxon>Pseudomonadati</taxon>
        <taxon>Pseudomonadota</taxon>
        <taxon>Gammaproteobacteria</taxon>
        <taxon>Vibrionales</taxon>
        <taxon>Vibrionaceae</taxon>
        <taxon>Aliivibrio</taxon>
    </lineage>
</organism>